<feature type="transmembrane region" description="Helical" evidence="2">
    <location>
        <begin position="71"/>
        <end position="95"/>
    </location>
</feature>
<accession>A0AAE1BBP6</accession>
<keyword evidence="2" id="KW-0812">Transmembrane</keyword>
<evidence type="ECO:0000313" key="3">
    <source>
        <dbReference type="EMBL" id="KAK3803163.1"/>
    </source>
</evidence>
<keyword evidence="2" id="KW-0472">Membrane</keyword>
<evidence type="ECO:0000256" key="1">
    <source>
        <dbReference type="SAM" id="MobiDB-lite"/>
    </source>
</evidence>
<feature type="compositionally biased region" description="Low complexity" evidence="1">
    <location>
        <begin position="251"/>
        <end position="265"/>
    </location>
</feature>
<name>A0AAE1BBP6_9GAST</name>
<evidence type="ECO:0000256" key="2">
    <source>
        <dbReference type="SAM" id="Phobius"/>
    </source>
</evidence>
<comment type="caution">
    <text evidence="3">The sequence shown here is derived from an EMBL/GenBank/DDBJ whole genome shotgun (WGS) entry which is preliminary data.</text>
</comment>
<feature type="compositionally biased region" description="Pro residues" evidence="1">
    <location>
        <begin position="279"/>
        <end position="288"/>
    </location>
</feature>
<gene>
    <name evidence="3" type="ORF">RRG08_067341</name>
</gene>
<protein>
    <submittedName>
        <fullName evidence="3">Uncharacterized protein</fullName>
    </submittedName>
</protein>
<sequence>MRFMVHSKSEDYYFDSSSEDPLIHTGSTISLQTKIWPHKTILNRNKMATKQSNEEIRREIIQADKKKDVSVYAAVSIAVISGISSASGVLATLSIAFLEGFRKDVELFWLACTPFCFPVITGISIAYRKQLAAVGMHIALVLLTTAVGGAGYGLTVEYVHFEKHNCTPVSADVGDCNREVLVYIYVISGMVASGCAAFGLLLSLCACRSAMKRRVKRAEEQDIRLRQEDERGAKDIKRAATSSRPALSVISPATSPTPLPALTVTKPTPEPALTVTKPTPAPASPPAKTPISVTATATQTGQGEIIEQKVNGVTNANGIHGVNGVNGVGDNPGNSVSTHL</sequence>
<proteinExistence type="predicted"/>
<dbReference type="Proteomes" id="UP001283361">
    <property type="component" value="Unassembled WGS sequence"/>
</dbReference>
<reference evidence="3" key="1">
    <citation type="journal article" date="2023" name="G3 (Bethesda)">
        <title>A reference genome for the long-term kleptoplast-retaining sea slug Elysia crispata morphotype clarki.</title>
        <authorList>
            <person name="Eastman K.E."/>
            <person name="Pendleton A.L."/>
            <person name="Shaikh M.A."/>
            <person name="Suttiyut T."/>
            <person name="Ogas R."/>
            <person name="Tomko P."/>
            <person name="Gavelis G."/>
            <person name="Widhalm J.R."/>
            <person name="Wisecaver J.H."/>
        </authorList>
    </citation>
    <scope>NUCLEOTIDE SEQUENCE</scope>
    <source>
        <strain evidence="3">ECLA1</strain>
    </source>
</reference>
<organism evidence="3 4">
    <name type="scientific">Elysia crispata</name>
    <name type="common">lettuce slug</name>
    <dbReference type="NCBI Taxonomy" id="231223"/>
    <lineage>
        <taxon>Eukaryota</taxon>
        <taxon>Metazoa</taxon>
        <taxon>Spiralia</taxon>
        <taxon>Lophotrochozoa</taxon>
        <taxon>Mollusca</taxon>
        <taxon>Gastropoda</taxon>
        <taxon>Heterobranchia</taxon>
        <taxon>Euthyneura</taxon>
        <taxon>Panpulmonata</taxon>
        <taxon>Sacoglossa</taxon>
        <taxon>Placobranchoidea</taxon>
        <taxon>Plakobranchidae</taxon>
        <taxon>Elysia</taxon>
    </lineage>
</organism>
<feature type="transmembrane region" description="Helical" evidence="2">
    <location>
        <begin position="107"/>
        <end position="127"/>
    </location>
</feature>
<feature type="transmembrane region" description="Helical" evidence="2">
    <location>
        <begin position="182"/>
        <end position="207"/>
    </location>
</feature>
<feature type="region of interest" description="Disordered" evidence="1">
    <location>
        <begin position="234"/>
        <end position="298"/>
    </location>
</feature>
<feature type="transmembrane region" description="Helical" evidence="2">
    <location>
        <begin position="134"/>
        <end position="154"/>
    </location>
</feature>
<keyword evidence="4" id="KW-1185">Reference proteome</keyword>
<dbReference type="EMBL" id="JAWDGP010000179">
    <property type="protein sequence ID" value="KAK3803163.1"/>
    <property type="molecule type" value="Genomic_DNA"/>
</dbReference>
<keyword evidence="2" id="KW-1133">Transmembrane helix</keyword>
<dbReference type="AlphaFoldDB" id="A0AAE1BBP6"/>
<evidence type="ECO:0000313" key="4">
    <source>
        <dbReference type="Proteomes" id="UP001283361"/>
    </source>
</evidence>